<dbReference type="AlphaFoldDB" id="A0A090DWP7"/>
<evidence type="ECO:0000256" key="1">
    <source>
        <dbReference type="SAM" id="MobiDB-lite"/>
    </source>
</evidence>
<evidence type="ECO:0000313" key="3">
    <source>
        <dbReference type="EMBL" id="CDX60456.1"/>
    </source>
</evidence>
<dbReference type="EMBL" id="CCMZ01000031">
    <property type="protein sequence ID" value="CDX21470.1"/>
    <property type="molecule type" value="Genomic_DNA"/>
</dbReference>
<keyword evidence="4" id="KW-1185">Reference proteome</keyword>
<evidence type="ECO:0000313" key="2">
    <source>
        <dbReference type="EMBL" id="CDX21470.1"/>
    </source>
</evidence>
<dbReference type="Proteomes" id="UP000046122">
    <property type="component" value="Unassembled WGS sequence"/>
</dbReference>
<reference evidence="4" key="2">
    <citation type="submission" date="2014-08" db="EMBL/GenBank/DDBJ databases">
        <authorList>
            <person name="Moulin L."/>
        </authorList>
    </citation>
    <scope>NUCLEOTIDE SEQUENCE [LARGE SCALE GENOMIC DNA]</scope>
</reference>
<evidence type="ECO:0000313" key="4">
    <source>
        <dbReference type="Proteomes" id="UP000045285"/>
    </source>
</evidence>
<accession>A0A090DWP7</accession>
<sequence>MATDRGSFNGRYTGAGHQPDPTASQPQPDRLVKWEDGRARRCGATLALLRRVFKIGEVSIPGHSTGAYQIRSELVVANDFDIWRETEHPVVLRRPRMLNRSFPQHFRVEFCNGQDAELGSRSKAG</sequence>
<organism evidence="2 4">
    <name type="scientific">Mesorhizobium plurifarium</name>
    <dbReference type="NCBI Taxonomy" id="69974"/>
    <lineage>
        <taxon>Bacteria</taxon>
        <taxon>Pseudomonadati</taxon>
        <taxon>Pseudomonadota</taxon>
        <taxon>Alphaproteobacteria</taxon>
        <taxon>Hyphomicrobiales</taxon>
        <taxon>Phyllobacteriaceae</taxon>
        <taxon>Mesorhizobium</taxon>
    </lineage>
</organism>
<dbReference type="Proteomes" id="UP000045285">
    <property type="component" value="Unassembled WGS sequence"/>
</dbReference>
<dbReference type="EMBL" id="CCNE01000032">
    <property type="protein sequence ID" value="CDX60456.1"/>
    <property type="molecule type" value="Genomic_DNA"/>
</dbReference>
<gene>
    <name evidence="2" type="ORF">MPL3356_370001</name>
    <name evidence="3" type="ORF">MPL3365_380012</name>
</gene>
<evidence type="ECO:0000313" key="5">
    <source>
        <dbReference type="Proteomes" id="UP000046122"/>
    </source>
</evidence>
<proteinExistence type="predicted"/>
<feature type="region of interest" description="Disordered" evidence="1">
    <location>
        <begin position="1"/>
        <end position="29"/>
    </location>
</feature>
<reference evidence="2 5" key="1">
    <citation type="submission" date="2014-08" db="EMBL/GenBank/DDBJ databases">
        <authorList>
            <person name="Moulin Lionel"/>
        </authorList>
    </citation>
    <scope>NUCLEOTIDE SEQUENCE [LARGE SCALE GENOMIC DNA]</scope>
</reference>
<protein>
    <submittedName>
        <fullName evidence="2">Uncharacterized protein</fullName>
    </submittedName>
</protein>
<name>A0A090DWP7_MESPL</name>